<dbReference type="InterPro" id="IPR052372">
    <property type="entry name" value="YpjD/HemX"/>
</dbReference>
<feature type="transmembrane region" description="Helical" evidence="1">
    <location>
        <begin position="63"/>
        <end position="82"/>
    </location>
</feature>
<keyword evidence="1" id="KW-1133">Transmembrane helix</keyword>
<dbReference type="EMBL" id="JFAX01000029">
    <property type="protein sequence ID" value="EXI65039.1"/>
    <property type="molecule type" value="Genomic_DNA"/>
</dbReference>
<organism evidence="3 4">
    <name type="scientific">Candidatus Accumulibacter adjunctus</name>
    <dbReference type="NCBI Taxonomy" id="1454001"/>
    <lineage>
        <taxon>Bacteria</taxon>
        <taxon>Pseudomonadati</taxon>
        <taxon>Pseudomonadota</taxon>
        <taxon>Betaproteobacteria</taxon>
        <taxon>Candidatus Accumulibacter</taxon>
    </lineage>
</organism>
<sequence length="238" mass="26139">MQPWERAAIVVALLIQGFGLYQGVFAGGGMRFSFSYALSLMLWLAVLIYWLESFRSRMDGLQPMVLPLAAAGAAAPAIFPQLRVIGHAGGAGFLVHFLAAMLAYSLFTLSALHAVFMGFAERKLHQRSMTRSLGSLPPILTMEALLFRMITVAFCLLTVALVSGVWFSEEIFGKAAAVDHKTLFAFASWAIFAALLVGRRVYGWRGRIALRWTLAGFMVLLLAYIGSRFVVEVVLGRI</sequence>
<dbReference type="AlphaFoldDB" id="A0A011PFL7"/>
<feature type="domain" description="Cytochrome c assembly protein" evidence="2">
    <location>
        <begin position="11"/>
        <end position="233"/>
    </location>
</feature>
<name>A0A011PFL7_9PROT</name>
<evidence type="ECO:0000256" key="1">
    <source>
        <dbReference type="SAM" id="Phobius"/>
    </source>
</evidence>
<dbReference type="STRING" id="1454001.AW08_03492"/>
<evidence type="ECO:0000313" key="3">
    <source>
        <dbReference type="EMBL" id="EXI65039.1"/>
    </source>
</evidence>
<dbReference type="PATRIC" id="fig|1454001.3.peg.3528"/>
<dbReference type="Pfam" id="PF01578">
    <property type="entry name" value="Cytochrom_C_asm"/>
    <property type="match status" value="1"/>
</dbReference>
<evidence type="ECO:0000259" key="2">
    <source>
        <dbReference type="Pfam" id="PF01578"/>
    </source>
</evidence>
<dbReference type="PANTHER" id="PTHR38034:SF1">
    <property type="entry name" value="INNER MEMBRANE PROTEIN YPJD"/>
    <property type="match status" value="1"/>
</dbReference>
<dbReference type="Proteomes" id="UP000020218">
    <property type="component" value="Unassembled WGS sequence"/>
</dbReference>
<protein>
    <submittedName>
        <fullName evidence="3">Inner membrane protein YpjD</fullName>
    </submittedName>
</protein>
<dbReference type="GO" id="GO:0017004">
    <property type="term" value="P:cytochrome complex assembly"/>
    <property type="evidence" value="ECO:0007669"/>
    <property type="project" value="InterPro"/>
</dbReference>
<dbReference type="GO" id="GO:0020037">
    <property type="term" value="F:heme binding"/>
    <property type="evidence" value="ECO:0007669"/>
    <property type="project" value="InterPro"/>
</dbReference>
<feature type="transmembrane region" description="Helical" evidence="1">
    <location>
        <begin position="183"/>
        <end position="202"/>
    </location>
</feature>
<evidence type="ECO:0000313" key="4">
    <source>
        <dbReference type="Proteomes" id="UP000020218"/>
    </source>
</evidence>
<feature type="transmembrane region" description="Helical" evidence="1">
    <location>
        <begin position="94"/>
        <end position="119"/>
    </location>
</feature>
<keyword evidence="1" id="KW-0472">Membrane</keyword>
<comment type="caution">
    <text evidence="3">The sequence shown here is derived from an EMBL/GenBank/DDBJ whole genome shotgun (WGS) entry which is preliminary data.</text>
</comment>
<dbReference type="PANTHER" id="PTHR38034">
    <property type="entry name" value="INNER MEMBRANE PROTEIN YPJD"/>
    <property type="match status" value="1"/>
</dbReference>
<accession>A0A011PFL7</accession>
<dbReference type="InterPro" id="IPR002541">
    <property type="entry name" value="Cyt_c_assembly"/>
</dbReference>
<reference evidence="3" key="1">
    <citation type="submission" date="2014-02" db="EMBL/GenBank/DDBJ databases">
        <title>Expanding our view of genomic diversity in Candidatus Accumulibacter clades.</title>
        <authorList>
            <person name="Skennerton C.T."/>
            <person name="Barr J.J."/>
            <person name="Slater F.R."/>
            <person name="Bond P.L."/>
            <person name="Tyson G.W."/>
        </authorList>
    </citation>
    <scope>NUCLEOTIDE SEQUENCE [LARGE SCALE GENOMIC DNA]</scope>
</reference>
<keyword evidence="1" id="KW-0812">Transmembrane</keyword>
<feature type="transmembrane region" description="Helical" evidence="1">
    <location>
        <begin position="209"/>
        <end position="231"/>
    </location>
</feature>
<feature type="transmembrane region" description="Helical" evidence="1">
    <location>
        <begin position="7"/>
        <end position="26"/>
    </location>
</feature>
<proteinExistence type="predicted"/>
<feature type="transmembrane region" description="Helical" evidence="1">
    <location>
        <begin position="32"/>
        <end position="51"/>
    </location>
</feature>
<feature type="transmembrane region" description="Helical" evidence="1">
    <location>
        <begin position="140"/>
        <end position="163"/>
    </location>
</feature>
<gene>
    <name evidence="3" type="primary">ypjD</name>
    <name evidence="3" type="ORF">AW08_03492</name>
</gene>
<keyword evidence="4" id="KW-1185">Reference proteome</keyword>